<dbReference type="EMBL" id="HBUF01424834">
    <property type="protein sequence ID" value="CAG6741277.1"/>
    <property type="molecule type" value="Transcribed_RNA"/>
</dbReference>
<reference evidence="1" key="1">
    <citation type="submission" date="2021-05" db="EMBL/GenBank/DDBJ databases">
        <authorList>
            <person name="Alioto T."/>
            <person name="Alioto T."/>
            <person name="Gomez Garrido J."/>
        </authorList>
    </citation>
    <scope>NUCLEOTIDE SEQUENCE</scope>
</reference>
<protein>
    <submittedName>
        <fullName evidence="1">Lipase 3</fullName>
    </submittedName>
</protein>
<dbReference type="InterPro" id="IPR029058">
    <property type="entry name" value="AB_hydrolase_fold"/>
</dbReference>
<dbReference type="Gene3D" id="3.40.50.1820">
    <property type="entry name" value="alpha/beta hydrolase"/>
    <property type="match status" value="1"/>
</dbReference>
<proteinExistence type="predicted"/>
<name>A0A8D8Z7W9_9HEMI</name>
<accession>A0A8D8Z7W9</accession>
<sequence>MTELGLYDTTATIDYILAHTGFKDVITLGHSMGTTNVLIAASLRPEYQDKVRLNMLWGQSVFIGNMNSKGGLEVFYTKYQKYNYNNQQSAFAGSAFQKKIMSVFCDPDNKIGQMCIYILGAMSGFGSTQTVESAAQKMTTKYPSGSSLNVAKHMVQNMRSGEFTQLSYGLKGNMKRYGAPTPPSYPIGNVTTPTAIYYACCNDQLSDAKDAHILKRRLRNVVHFKEIAYKYWNHGDYLWAKDGYKLLYRDALMLIDQYTPLEYRSRIPFE</sequence>
<dbReference type="SUPFAM" id="SSF53474">
    <property type="entry name" value="alpha/beta-Hydrolases"/>
    <property type="match status" value="1"/>
</dbReference>
<organism evidence="1">
    <name type="scientific">Cacopsylla melanoneura</name>
    <dbReference type="NCBI Taxonomy" id="428564"/>
    <lineage>
        <taxon>Eukaryota</taxon>
        <taxon>Metazoa</taxon>
        <taxon>Ecdysozoa</taxon>
        <taxon>Arthropoda</taxon>
        <taxon>Hexapoda</taxon>
        <taxon>Insecta</taxon>
        <taxon>Pterygota</taxon>
        <taxon>Neoptera</taxon>
        <taxon>Paraneoptera</taxon>
        <taxon>Hemiptera</taxon>
        <taxon>Sternorrhyncha</taxon>
        <taxon>Psylloidea</taxon>
        <taxon>Psyllidae</taxon>
        <taxon>Psyllinae</taxon>
        <taxon>Cacopsylla</taxon>
    </lineage>
</organism>
<evidence type="ECO:0000313" key="1">
    <source>
        <dbReference type="EMBL" id="CAG6741277.1"/>
    </source>
</evidence>
<dbReference type="AlphaFoldDB" id="A0A8D8Z7W9"/>
<dbReference type="PANTHER" id="PTHR11005">
    <property type="entry name" value="LYSOSOMAL ACID LIPASE-RELATED"/>
    <property type="match status" value="1"/>
</dbReference>